<reference evidence="2" key="1">
    <citation type="submission" date="2021-12" db="EMBL/GenBank/DDBJ databases">
        <title>Black yeast isolated from Biological Soil Crust.</title>
        <authorList>
            <person name="Kurbessoian T."/>
        </authorList>
    </citation>
    <scope>NUCLEOTIDE SEQUENCE</scope>
    <source>
        <strain evidence="2">CCFEE 5208</strain>
    </source>
</reference>
<comment type="caution">
    <text evidence="2">The sequence shown here is derived from an EMBL/GenBank/DDBJ whole genome shotgun (WGS) entry which is preliminary data.</text>
</comment>
<proteinExistence type="predicted"/>
<dbReference type="InterPro" id="IPR011990">
    <property type="entry name" value="TPR-like_helical_dom_sf"/>
</dbReference>
<feature type="region of interest" description="Disordered" evidence="1">
    <location>
        <begin position="59"/>
        <end position="79"/>
    </location>
</feature>
<protein>
    <recommendedName>
        <fullName evidence="4">Tetratricopeptide repeat protein 15</fullName>
    </recommendedName>
</protein>
<evidence type="ECO:0000313" key="3">
    <source>
        <dbReference type="Proteomes" id="UP001168146"/>
    </source>
</evidence>
<dbReference type="Proteomes" id="UP001168146">
    <property type="component" value="Unassembled WGS sequence"/>
</dbReference>
<sequence>MDSPISPSGSMRRHGRNISQPVVRRSTKEPLNAAEIPLVEAATNPFVVAQVEAASPVIPAANEPRPSRSARPASVDRPKSNIDLRFLQNPRIYHSLPLEDAAPPLLGSDKQPSPDTPLPALLQGSHFRRAAETAVRDLLRCSPSDAEPISQLLYTRLACLVLISRLDLAAQEAAPLTDLLVRNPPGSAGIVALIPWELRLLLVRLQSLSSEDGGRRGVMALYVLAGEARAHLKQAHMDEDEREYALWSERLRDLGLRVADALVEMGELETAERHLDSLADVALGEVTCRKAMLRIHVGDISGAEQYLDKLESGNEKATLEILLKMADGQDATSSWQDLLNNHPDDDMMANNLAVSSLYAGNIVDARRILERTVSRLPASAGILFNINTVYELCSQRAIDQQADLADPMRHEEG</sequence>
<name>A0AAN6JDR1_9PEZI</name>
<dbReference type="PANTHER" id="PTHR21581">
    <property type="entry name" value="D-ALANYL-D-ALANINE CARBOXYPEPTIDASE"/>
    <property type="match status" value="1"/>
</dbReference>
<dbReference type="PANTHER" id="PTHR21581:SF6">
    <property type="entry name" value="TRAFFICKING PROTEIN PARTICLE COMPLEX SUBUNIT 12"/>
    <property type="match status" value="1"/>
</dbReference>
<gene>
    <name evidence="2" type="ORF">LTR82_002207</name>
</gene>
<dbReference type="GO" id="GO:0030008">
    <property type="term" value="C:TRAPP complex"/>
    <property type="evidence" value="ECO:0007669"/>
    <property type="project" value="TreeGrafter"/>
</dbReference>
<evidence type="ECO:0008006" key="4">
    <source>
        <dbReference type="Google" id="ProtNLM"/>
    </source>
</evidence>
<evidence type="ECO:0000313" key="2">
    <source>
        <dbReference type="EMBL" id="KAK0326367.1"/>
    </source>
</evidence>
<accession>A0AAN6JDR1</accession>
<dbReference type="SUPFAM" id="SSF48452">
    <property type="entry name" value="TPR-like"/>
    <property type="match status" value="1"/>
</dbReference>
<dbReference type="AlphaFoldDB" id="A0AAN6JDR1"/>
<dbReference type="EMBL" id="JASUXU010000004">
    <property type="protein sequence ID" value="KAK0326367.1"/>
    <property type="molecule type" value="Genomic_DNA"/>
</dbReference>
<dbReference type="Gene3D" id="1.25.40.10">
    <property type="entry name" value="Tetratricopeptide repeat domain"/>
    <property type="match status" value="1"/>
</dbReference>
<organism evidence="2 3">
    <name type="scientific">Friedmanniomyces endolithicus</name>
    <dbReference type="NCBI Taxonomy" id="329885"/>
    <lineage>
        <taxon>Eukaryota</taxon>
        <taxon>Fungi</taxon>
        <taxon>Dikarya</taxon>
        <taxon>Ascomycota</taxon>
        <taxon>Pezizomycotina</taxon>
        <taxon>Dothideomycetes</taxon>
        <taxon>Dothideomycetidae</taxon>
        <taxon>Mycosphaerellales</taxon>
        <taxon>Teratosphaeriaceae</taxon>
        <taxon>Friedmanniomyces</taxon>
    </lineage>
</organism>
<evidence type="ECO:0000256" key="1">
    <source>
        <dbReference type="SAM" id="MobiDB-lite"/>
    </source>
</evidence>
<feature type="region of interest" description="Disordered" evidence="1">
    <location>
        <begin position="1"/>
        <end position="31"/>
    </location>
</feature>
<dbReference type="GO" id="GO:0005794">
    <property type="term" value="C:Golgi apparatus"/>
    <property type="evidence" value="ECO:0007669"/>
    <property type="project" value="TreeGrafter"/>
</dbReference>